<evidence type="ECO:0000256" key="8">
    <source>
        <dbReference type="RuleBase" id="RU363090"/>
    </source>
</evidence>
<comment type="catalytic activity">
    <reaction evidence="6">
        <text>1D-myo-inositol 1,4,5-trisphosphate + 2 ATP = 1D-myo-inositol 1,3,4,5,6-pentakisphosphate + 2 ADP + 2 H(+)</text>
        <dbReference type="Rhea" id="RHEA:32359"/>
        <dbReference type="ChEBI" id="CHEBI:15378"/>
        <dbReference type="ChEBI" id="CHEBI:30616"/>
        <dbReference type="ChEBI" id="CHEBI:57733"/>
        <dbReference type="ChEBI" id="CHEBI:203600"/>
        <dbReference type="ChEBI" id="CHEBI:456216"/>
        <dbReference type="EC" id="2.7.1.151"/>
    </reaction>
</comment>
<keyword evidence="3" id="KW-0547">Nucleotide-binding</keyword>
<evidence type="ECO:0000256" key="9">
    <source>
        <dbReference type="SAM" id="MobiDB-lite"/>
    </source>
</evidence>
<keyword evidence="5" id="KW-0067">ATP-binding</keyword>
<dbReference type="AlphaFoldDB" id="A0A9W7GGE2"/>
<gene>
    <name evidence="11" type="ORF">TrCOL_g503</name>
</gene>
<keyword evidence="10" id="KW-0472">Membrane</keyword>
<evidence type="ECO:0000313" key="12">
    <source>
        <dbReference type="Proteomes" id="UP001165065"/>
    </source>
</evidence>
<dbReference type="InterPro" id="IPR005522">
    <property type="entry name" value="IPK"/>
</dbReference>
<feature type="compositionally biased region" description="Gly residues" evidence="9">
    <location>
        <begin position="409"/>
        <end position="422"/>
    </location>
</feature>
<dbReference type="EMBL" id="BRYA01000194">
    <property type="protein sequence ID" value="GMI43536.1"/>
    <property type="molecule type" value="Genomic_DNA"/>
</dbReference>
<dbReference type="Gene3D" id="3.30.470.160">
    <property type="entry name" value="Inositol polyphosphate kinase"/>
    <property type="match status" value="1"/>
</dbReference>
<dbReference type="OrthoDB" id="338650at2759"/>
<name>A0A9W7GGE2_9STRA</name>
<proteinExistence type="inferred from homology"/>
<dbReference type="Pfam" id="PF03770">
    <property type="entry name" value="IPK"/>
    <property type="match status" value="2"/>
</dbReference>
<accession>A0A9W7GGE2</accession>
<keyword evidence="10" id="KW-0812">Transmembrane</keyword>
<evidence type="ECO:0000256" key="1">
    <source>
        <dbReference type="ARBA" id="ARBA00007374"/>
    </source>
</evidence>
<evidence type="ECO:0000256" key="3">
    <source>
        <dbReference type="ARBA" id="ARBA00022741"/>
    </source>
</evidence>
<evidence type="ECO:0000256" key="2">
    <source>
        <dbReference type="ARBA" id="ARBA00022679"/>
    </source>
</evidence>
<evidence type="ECO:0000313" key="11">
    <source>
        <dbReference type="EMBL" id="GMI43536.1"/>
    </source>
</evidence>
<feature type="compositionally biased region" description="Basic and acidic residues" evidence="9">
    <location>
        <begin position="436"/>
        <end position="447"/>
    </location>
</feature>
<dbReference type="PANTHER" id="PTHR12400">
    <property type="entry name" value="INOSITOL POLYPHOSPHATE KINASE"/>
    <property type="match status" value="1"/>
</dbReference>
<dbReference type="GO" id="GO:0008440">
    <property type="term" value="F:inositol-1,4,5-trisphosphate 3-kinase activity"/>
    <property type="evidence" value="ECO:0007669"/>
    <property type="project" value="TreeGrafter"/>
</dbReference>
<feature type="compositionally biased region" description="Acidic residues" evidence="9">
    <location>
        <begin position="40"/>
        <end position="50"/>
    </location>
</feature>
<dbReference type="GO" id="GO:0005737">
    <property type="term" value="C:cytoplasm"/>
    <property type="evidence" value="ECO:0007669"/>
    <property type="project" value="TreeGrafter"/>
</dbReference>
<feature type="transmembrane region" description="Helical" evidence="10">
    <location>
        <begin position="12"/>
        <end position="36"/>
    </location>
</feature>
<feature type="region of interest" description="Disordered" evidence="9">
    <location>
        <begin position="403"/>
        <end position="448"/>
    </location>
</feature>
<sequence>MAIPKSTQQFYLLTAFASLFTIIGVTITAVTITHILEESKGEEEGEEENVGSDSSKTPPDIPTNTPANTPVRSKKPALSKPQPLVRSSSLSSSYERGDGTSTLSRRKSMIPSTFTITPEEFEAMLVKRGSARGSSGDLKAVAGSLFQDVKKVHEFRTTLVRTATGRALTWLDMTSSPSSSPTTSAINKGPFDRVFSSLKPILVQAGGLSWKKRPLHHFPPDFVLKPLPQDSRAYRELGFYERMSLACERYKESKGGRGKGGVDRETDLLRRFSAFAPSYYGLVTREGGGGGGELPKSSFLLLKDTTATFSRPCVIDFKMGRQCYELDSGVQKRQDEINKYPEQATFGFRVSGANIYDPGDGEAGDDGYVRFYKQWGRGMKDRKTLKDGIVRLFTQETTLRRKRAKEGQKVGGGVKVGGGGGTSKEDSEAELTEEEEKARQRKEDRSERIRKHGGGVRCRILVEFRRQLKILAAWLKDNDRFTFTASSVLFVYEGDPECPGFDNCKLRAIDFAHVVEREGGRDAGFLDGVYTLLRLVDEILRKQEELGKLREDL</sequence>
<evidence type="ECO:0000256" key="5">
    <source>
        <dbReference type="ARBA" id="ARBA00022840"/>
    </source>
</evidence>
<keyword evidence="12" id="KW-1185">Reference proteome</keyword>
<organism evidence="11 12">
    <name type="scientific">Triparma columacea</name>
    <dbReference type="NCBI Taxonomy" id="722753"/>
    <lineage>
        <taxon>Eukaryota</taxon>
        <taxon>Sar</taxon>
        <taxon>Stramenopiles</taxon>
        <taxon>Ochrophyta</taxon>
        <taxon>Bolidophyceae</taxon>
        <taxon>Parmales</taxon>
        <taxon>Triparmaceae</taxon>
        <taxon>Triparma</taxon>
    </lineage>
</organism>
<dbReference type="GO" id="GO:0051765">
    <property type="term" value="F:inositol tetrakisphosphate kinase activity"/>
    <property type="evidence" value="ECO:0007669"/>
    <property type="project" value="TreeGrafter"/>
</dbReference>
<evidence type="ECO:0000256" key="7">
    <source>
        <dbReference type="ARBA" id="ARBA00036525"/>
    </source>
</evidence>
<dbReference type="GO" id="GO:0032958">
    <property type="term" value="P:inositol phosphate biosynthetic process"/>
    <property type="evidence" value="ECO:0007669"/>
    <property type="project" value="InterPro"/>
</dbReference>
<comment type="similarity">
    <text evidence="1 8">Belongs to the inositol phosphokinase (IPK) family.</text>
</comment>
<reference evidence="12" key="1">
    <citation type="journal article" date="2023" name="Commun. Biol.">
        <title>Genome analysis of Parmales, the sister group of diatoms, reveals the evolutionary specialization of diatoms from phago-mixotrophs to photoautotrophs.</title>
        <authorList>
            <person name="Ban H."/>
            <person name="Sato S."/>
            <person name="Yoshikawa S."/>
            <person name="Yamada K."/>
            <person name="Nakamura Y."/>
            <person name="Ichinomiya M."/>
            <person name="Sato N."/>
            <person name="Blanc-Mathieu R."/>
            <person name="Endo H."/>
            <person name="Kuwata A."/>
            <person name="Ogata H."/>
        </authorList>
    </citation>
    <scope>NUCLEOTIDE SEQUENCE [LARGE SCALE GENOMIC DNA]</scope>
</reference>
<protein>
    <recommendedName>
        <fullName evidence="8">Kinase</fullName>
        <ecNumber evidence="8">2.7.-.-</ecNumber>
    </recommendedName>
</protein>
<keyword evidence="2 8" id="KW-0808">Transferase</keyword>
<feature type="compositionally biased region" description="Polar residues" evidence="9">
    <location>
        <begin position="62"/>
        <end position="71"/>
    </location>
</feature>
<evidence type="ECO:0000256" key="4">
    <source>
        <dbReference type="ARBA" id="ARBA00022777"/>
    </source>
</evidence>
<dbReference type="GO" id="GO:0005524">
    <property type="term" value="F:ATP binding"/>
    <property type="evidence" value="ECO:0007669"/>
    <property type="project" value="UniProtKB-KW"/>
</dbReference>
<feature type="region of interest" description="Disordered" evidence="9">
    <location>
        <begin position="38"/>
        <end position="108"/>
    </location>
</feature>
<keyword evidence="10" id="KW-1133">Transmembrane helix</keyword>
<dbReference type="Proteomes" id="UP001165065">
    <property type="component" value="Unassembled WGS sequence"/>
</dbReference>
<dbReference type="PANTHER" id="PTHR12400:SF51">
    <property type="entry name" value="INOSITOL POLYPHOSPHATE MULTIKINASE"/>
    <property type="match status" value="1"/>
</dbReference>
<comment type="caution">
    <text evidence="11">The sequence shown here is derived from an EMBL/GenBank/DDBJ whole genome shotgun (WGS) entry which is preliminary data.</text>
</comment>
<comment type="catalytic activity">
    <reaction evidence="7">
        <text>1D-myo-inositol 1,3,4,6-tetrakisphosphate + ATP = 1D-myo-inositol 1,3,4,5,6-pentakisphosphate + ADP + H(+)</text>
        <dbReference type="Rhea" id="RHEA:12717"/>
        <dbReference type="ChEBI" id="CHEBI:15378"/>
        <dbReference type="ChEBI" id="CHEBI:30616"/>
        <dbReference type="ChEBI" id="CHEBI:57660"/>
        <dbReference type="ChEBI" id="CHEBI:57733"/>
        <dbReference type="ChEBI" id="CHEBI:456216"/>
        <dbReference type="EC" id="2.7.1.140"/>
    </reaction>
</comment>
<keyword evidence="4 8" id="KW-0418">Kinase</keyword>
<dbReference type="EC" id="2.7.-.-" evidence="8"/>
<dbReference type="GO" id="GO:0005634">
    <property type="term" value="C:nucleus"/>
    <property type="evidence" value="ECO:0007669"/>
    <property type="project" value="TreeGrafter"/>
</dbReference>
<evidence type="ECO:0000256" key="6">
    <source>
        <dbReference type="ARBA" id="ARBA00036164"/>
    </source>
</evidence>
<dbReference type="InterPro" id="IPR038286">
    <property type="entry name" value="IPK_sf"/>
</dbReference>
<evidence type="ECO:0000256" key="10">
    <source>
        <dbReference type="SAM" id="Phobius"/>
    </source>
</evidence>
<dbReference type="SUPFAM" id="SSF56104">
    <property type="entry name" value="SAICAR synthase-like"/>
    <property type="match status" value="1"/>
</dbReference>